<organism evidence="1">
    <name type="scientific">marine sediment metagenome</name>
    <dbReference type="NCBI Taxonomy" id="412755"/>
    <lineage>
        <taxon>unclassified sequences</taxon>
        <taxon>metagenomes</taxon>
        <taxon>ecological metagenomes</taxon>
    </lineage>
</organism>
<sequence length="128" mass="14507">MTEVVTGEIGKGESLYLALVKEGIPKDKIILLERALKPVFDVRRSQIGDRYELERDLEGHFKNFKYYTTISPIDFYLVEEDGSGRLVAKKEKLPVAKKIARIEGEIKTSLYEAILEEGQSAKLAEEMA</sequence>
<name>X1JFZ7_9ZZZZ</name>
<proteinExistence type="predicted"/>
<dbReference type="AlphaFoldDB" id="X1JFZ7"/>
<dbReference type="EMBL" id="BARU01036742">
    <property type="protein sequence ID" value="GAH80435.1"/>
    <property type="molecule type" value="Genomic_DNA"/>
</dbReference>
<protein>
    <submittedName>
        <fullName evidence="1">Uncharacterized protein</fullName>
    </submittedName>
</protein>
<reference evidence="1" key="1">
    <citation type="journal article" date="2014" name="Front. Microbiol.">
        <title>High frequency of phylogenetically diverse reductive dehalogenase-homologous genes in deep subseafloor sedimentary metagenomes.</title>
        <authorList>
            <person name="Kawai M."/>
            <person name="Futagami T."/>
            <person name="Toyoda A."/>
            <person name="Takaki Y."/>
            <person name="Nishi S."/>
            <person name="Hori S."/>
            <person name="Arai W."/>
            <person name="Tsubouchi T."/>
            <person name="Morono Y."/>
            <person name="Uchiyama I."/>
            <person name="Ito T."/>
            <person name="Fujiyama A."/>
            <person name="Inagaki F."/>
            <person name="Takami H."/>
        </authorList>
    </citation>
    <scope>NUCLEOTIDE SEQUENCE</scope>
    <source>
        <strain evidence="1">Expedition CK06-06</strain>
    </source>
</reference>
<gene>
    <name evidence="1" type="ORF">S03H2_57322</name>
</gene>
<accession>X1JFZ7</accession>
<evidence type="ECO:0000313" key="1">
    <source>
        <dbReference type="EMBL" id="GAH80435.1"/>
    </source>
</evidence>
<feature type="non-terminal residue" evidence="1">
    <location>
        <position position="128"/>
    </location>
</feature>
<comment type="caution">
    <text evidence="1">The sequence shown here is derived from an EMBL/GenBank/DDBJ whole genome shotgun (WGS) entry which is preliminary data.</text>
</comment>